<dbReference type="InterPro" id="IPR032092">
    <property type="entry name" value="PilW"/>
</dbReference>
<dbReference type="Pfam" id="PF07963">
    <property type="entry name" value="N_methyl"/>
    <property type="match status" value="1"/>
</dbReference>
<dbReference type="AlphaFoldDB" id="A0A1H2EBG8"/>
<keyword evidence="2" id="KW-1185">Reference proteome</keyword>
<proteinExistence type="predicted"/>
<protein>
    <submittedName>
        <fullName evidence="1">Type IV pilus assembly protein PilW</fullName>
    </submittedName>
</protein>
<organism evidence="1 2">
    <name type="scientific">Halopseudomonas salegens</name>
    <dbReference type="NCBI Taxonomy" id="1434072"/>
    <lineage>
        <taxon>Bacteria</taxon>
        <taxon>Pseudomonadati</taxon>
        <taxon>Pseudomonadota</taxon>
        <taxon>Gammaproteobacteria</taxon>
        <taxon>Pseudomonadales</taxon>
        <taxon>Pseudomonadaceae</taxon>
        <taxon>Halopseudomonas</taxon>
    </lineage>
</organism>
<dbReference type="STRING" id="1434072.SAMN05216210_0551"/>
<sequence length="266" mass="28202">MKRSQMGLTLIELMIALLLGLLLSLAAVQLLLSNQRTFSLQEAVTSVNEDGQMVLRYIAADIRNAGRGSQIEGYIQPVVLSLSAEDSEGETVTFESTDGGSGGNDTLVVSYLGSSACQGADLTAGGTKPEGEVVVNRYYVSDGSLWCSSLKQTGLGAGSYELLTPGSVELISGVESFQVLYGVDGDVNNEIGTTKFVTATNLVAADSVVAIRIGLLLRSNDSSLTVPTDSQTLTVLDEDITTPSDRSIRRVFTTTAQVRNVYWEGI</sequence>
<dbReference type="Proteomes" id="UP000243924">
    <property type="component" value="Chromosome I"/>
</dbReference>
<dbReference type="EMBL" id="LT629787">
    <property type="protein sequence ID" value="SDT92457.1"/>
    <property type="molecule type" value="Genomic_DNA"/>
</dbReference>
<reference evidence="2" key="1">
    <citation type="submission" date="2016-10" db="EMBL/GenBank/DDBJ databases">
        <authorList>
            <person name="Varghese N."/>
            <person name="Submissions S."/>
        </authorList>
    </citation>
    <scope>NUCLEOTIDE SEQUENCE [LARGE SCALE GENOMIC DNA]</scope>
    <source>
        <strain evidence="2">CECT 8338</strain>
    </source>
</reference>
<evidence type="ECO:0000313" key="1">
    <source>
        <dbReference type="EMBL" id="SDT92457.1"/>
    </source>
</evidence>
<dbReference type="OrthoDB" id="5296662at2"/>
<name>A0A1H2EBG8_9GAMM</name>
<evidence type="ECO:0000313" key="2">
    <source>
        <dbReference type="Proteomes" id="UP000243924"/>
    </source>
</evidence>
<dbReference type="Pfam" id="PF16074">
    <property type="entry name" value="PilW"/>
    <property type="match status" value="1"/>
</dbReference>
<accession>A0A1H2EBG8</accession>
<dbReference type="GO" id="GO:0043683">
    <property type="term" value="P:type IV pilus assembly"/>
    <property type="evidence" value="ECO:0007669"/>
    <property type="project" value="InterPro"/>
</dbReference>
<dbReference type="InterPro" id="IPR012902">
    <property type="entry name" value="N_methyl_site"/>
</dbReference>
<dbReference type="RefSeq" id="WP_092383907.1">
    <property type="nucleotide sequence ID" value="NZ_LT629787.1"/>
</dbReference>
<gene>
    <name evidence="1" type="ORF">SAMN05216210_0551</name>
</gene>